<comment type="catalytic activity">
    <reaction evidence="4">
        <text>3-amino-2-oxopropyl phosphate + 1-deoxy-D-xylulose 5-phosphate = pyridoxine 5'-phosphate + phosphate + 2 H2O + H(+)</text>
        <dbReference type="Rhea" id="RHEA:15265"/>
        <dbReference type="ChEBI" id="CHEBI:15377"/>
        <dbReference type="ChEBI" id="CHEBI:15378"/>
        <dbReference type="ChEBI" id="CHEBI:43474"/>
        <dbReference type="ChEBI" id="CHEBI:57279"/>
        <dbReference type="ChEBI" id="CHEBI:57792"/>
        <dbReference type="ChEBI" id="CHEBI:58589"/>
        <dbReference type="EC" id="2.6.99.2"/>
    </reaction>
</comment>
<dbReference type="InterPro" id="IPR036130">
    <property type="entry name" value="Pyridoxine-5'_phos_synth"/>
</dbReference>
<dbReference type="OrthoDB" id="9806590at2"/>
<dbReference type="Gene3D" id="3.20.20.70">
    <property type="entry name" value="Aldolase class I"/>
    <property type="match status" value="1"/>
</dbReference>
<comment type="function">
    <text evidence="4">Catalyzes the complicated ring closure reaction between the two acyclic compounds 1-deoxy-D-xylulose-5-phosphate (DXP) and 3-amino-2-oxopropyl phosphate (1-amino-acetone-3-phosphate or AAP) to form pyridoxine 5'-phosphate (PNP) and inorganic phosphate.</text>
</comment>
<comment type="pathway">
    <text evidence="4">Cofactor biosynthesis; pyridoxine 5'-phosphate biosynthesis; pyridoxine 5'-phosphate from D-erythrose 4-phosphate: step 5/5.</text>
</comment>
<dbReference type="Proteomes" id="UP000319255">
    <property type="component" value="Unassembled WGS sequence"/>
</dbReference>
<keyword evidence="3 4" id="KW-0664">Pyridoxine biosynthesis</keyword>
<name>A0A501WWF3_9RHOB</name>
<reference evidence="6 7" key="1">
    <citation type="submission" date="2019-06" db="EMBL/GenBank/DDBJ databases">
        <title>A novel bacterium of genus Amaricoccus, isolated from marine sediment.</title>
        <authorList>
            <person name="Huang H."/>
            <person name="Mo K."/>
            <person name="Hu Y."/>
        </authorList>
    </citation>
    <scope>NUCLEOTIDE SEQUENCE [LARGE SCALE GENOMIC DNA]</scope>
    <source>
        <strain evidence="6 7">HB172011</strain>
    </source>
</reference>
<dbReference type="InterPro" id="IPR013785">
    <property type="entry name" value="Aldolase_TIM"/>
</dbReference>
<dbReference type="EMBL" id="VFRP01000003">
    <property type="protein sequence ID" value="TPE52464.1"/>
    <property type="molecule type" value="Genomic_DNA"/>
</dbReference>
<feature type="binding site" evidence="4">
    <location>
        <position position="106"/>
    </location>
    <ligand>
        <name>1-deoxy-D-xylulose 5-phosphate</name>
        <dbReference type="ChEBI" id="CHEBI:57792"/>
    </ligand>
</feature>
<dbReference type="NCBIfam" id="TIGR00559">
    <property type="entry name" value="pdxJ"/>
    <property type="match status" value="1"/>
</dbReference>
<dbReference type="EC" id="2.6.99.2" evidence="4 5"/>
<comment type="similarity">
    <text evidence="4">Belongs to the PNP synthase family.</text>
</comment>
<dbReference type="NCBIfam" id="NF003625">
    <property type="entry name" value="PRK05265.1-3"/>
    <property type="match status" value="1"/>
</dbReference>
<evidence type="ECO:0000256" key="1">
    <source>
        <dbReference type="ARBA" id="ARBA00022490"/>
    </source>
</evidence>
<accession>A0A501WWF3</accession>
<dbReference type="PANTHER" id="PTHR30456">
    <property type="entry name" value="PYRIDOXINE 5'-PHOSPHATE SYNTHASE"/>
    <property type="match status" value="1"/>
</dbReference>
<dbReference type="NCBIfam" id="NF003624">
    <property type="entry name" value="PRK05265.1-2"/>
    <property type="match status" value="1"/>
</dbReference>
<feature type="binding site" evidence="4">
    <location>
        <begin position="222"/>
        <end position="223"/>
    </location>
    <ligand>
        <name>3-amino-2-oxopropyl phosphate</name>
        <dbReference type="ChEBI" id="CHEBI:57279"/>
    </ligand>
</feature>
<comment type="subunit">
    <text evidence="4">Homooctamer; tetramer of dimers.</text>
</comment>
<feature type="binding site" evidence="4">
    <location>
        <position position="24"/>
    </location>
    <ligand>
        <name>3-amino-2-oxopropyl phosphate</name>
        <dbReference type="ChEBI" id="CHEBI:57279"/>
    </ligand>
</feature>
<dbReference type="RefSeq" id="WP_140452948.1">
    <property type="nucleotide sequence ID" value="NZ_VFRP01000003.1"/>
</dbReference>
<keyword evidence="2 4" id="KW-0808">Transferase</keyword>
<dbReference type="PANTHER" id="PTHR30456:SF0">
    <property type="entry name" value="PYRIDOXINE 5'-PHOSPHATE SYNTHASE"/>
    <property type="match status" value="1"/>
</dbReference>
<evidence type="ECO:0000313" key="6">
    <source>
        <dbReference type="EMBL" id="TPE52464.1"/>
    </source>
</evidence>
<feature type="binding site" evidence="4">
    <location>
        <position position="13"/>
    </location>
    <ligand>
        <name>3-amino-2-oxopropyl phosphate</name>
        <dbReference type="ChEBI" id="CHEBI:57279"/>
    </ligand>
</feature>
<dbReference type="GO" id="GO:0008615">
    <property type="term" value="P:pyridoxine biosynthetic process"/>
    <property type="evidence" value="ECO:0007669"/>
    <property type="project" value="UniProtKB-UniRule"/>
</dbReference>
<dbReference type="AlphaFoldDB" id="A0A501WWF3"/>
<keyword evidence="7" id="KW-1185">Reference proteome</keyword>
<evidence type="ECO:0000256" key="5">
    <source>
        <dbReference type="NCBIfam" id="TIGR00559"/>
    </source>
</evidence>
<feature type="binding site" evidence="4">
    <location>
        <begin position="15"/>
        <end position="16"/>
    </location>
    <ligand>
        <name>1-deoxy-D-xylulose 5-phosphate</name>
        <dbReference type="ChEBI" id="CHEBI:57792"/>
    </ligand>
</feature>
<keyword evidence="1 4" id="KW-0963">Cytoplasm</keyword>
<dbReference type="HAMAP" id="MF_00279">
    <property type="entry name" value="PdxJ"/>
    <property type="match status" value="1"/>
</dbReference>
<dbReference type="GO" id="GO:0033856">
    <property type="term" value="F:pyridoxine 5'-phosphate synthase activity"/>
    <property type="evidence" value="ECO:0007669"/>
    <property type="project" value="UniProtKB-UniRule"/>
</dbReference>
<evidence type="ECO:0000256" key="3">
    <source>
        <dbReference type="ARBA" id="ARBA00023096"/>
    </source>
</evidence>
<organism evidence="6 7">
    <name type="scientific">Amaricoccus solimangrovi</name>
    <dbReference type="NCBI Taxonomy" id="2589815"/>
    <lineage>
        <taxon>Bacteria</taxon>
        <taxon>Pseudomonadati</taxon>
        <taxon>Pseudomonadota</taxon>
        <taxon>Alphaproteobacteria</taxon>
        <taxon>Rhodobacterales</taxon>
        <taxon>Paracoccaceae</taxon>
        <taxon>Amaricoccus</taxon>
    </lineage>
</organism>
<feature type="binding site" evidence="4">
    <location>
        <position position="201"/>
    </location>
    <ligand>
        <name>3-amino-2-oxopropyl phosphate</name>
        <dbReference type="ChEBI" id="CHEBI:57279"/>
    </ligand>
</feature>
<feature type="site" description="Transition state stabilizer" evidence="4">
    <location>
        <position position="157"/>
    </location>
</feature>
<dbReference type="Pfam" id="PF03740">
    <property type="entry name" value="PdxJ"/>
    <property type="match status" value="1"/>
</dbReference>
<gene>
    <name evidence="4" type="primary">pdxJ</name>
    <name evidence="6" type="ORF">FJM51_04600</name>
</gene>
<proteinExistence type="inferred from homology"/>
<dbReference type="UniPathway" id="UPA00244">
    <property type="reaction ID" value="UER00313"/>
</dbReference>
<evidence type="ECO:0000256" key="4">
    <source>
        <dbReference type="HAMAP-Rule" id="MF_00279"/>
    </source>
</evidence>
<evidence type="ECO:0000313" key="7">
    <source>
        <dbReference type="Proteomes" id="UP000319255"/>
    </source>
</evidence>
<comment type="subcellular location">
    <subcellularLocation>
        <location evidence="4">Cytoplasm</location>
    </subcellularLocation>
</comment>
<dbReference type="NCBIfam" id="NF003627">
    <property type="entry name" value="PRK05265.1-5"/>
    <property type="match status" value="1"/>
</dbReference>
<feature type="active site" description="Proton acceptor" evidence="4">
    <location>
        <position position="49"/>
    </location>
</feature>
<protein>
    <recommendedName>
        <fullName evidence="4 5">Pyridoxine 5'-phosphate synthase</fullName>
        <shortName evidence="4">PNP synthase</shortName>
        <ecNumber evidence="4 5">2.6.99.2</ecNumber>
    </recommendedName>
</protein>
<feature type="active site" description="Proton acceptor" evidence="4">
    <location>
        <position position="76"/>
    </location>
</feature>
<comment type="caution">
    <text evidence="6">The sequence shown here is derived from an EMBL/GenBank/DDBJ whole genome shotgun (WGS) entry which is preliminary data.</text>
</comment>
<dbReference type="CDD" id="cd00003">
    <property type="entry name" value="PNPsynthase"/>
    <property type="match status" value="1"/>
</dbReference>
<feature type="binding site" evidence="4">
    <location>
        <position position="51"/>
    </location>
    <ligand>
        <name>1-deoxy-D-xylulose 5-phosphate</name>
        <dbReference type="ChEBI" id="CHEBI:57792"/>
    </ligand>
</feature>
<feature type="binding site" evidence="4">
    <location>
        <position position="56"/>
    </location>
    <ligand>
        <name>1-deoxy-D-xylulose 5-phosphate</name>
        <dbReference type="ChEBI" id="CHEBI:57792"/>
    </ligand>
</feature>
<dbReference type="SUPFAM" id="SSF63892">
    <property type="entry name" value="Pyridoxine 5'-phosphate synthase"/>
    <property type="match status" value="1"/>
</dbReference>
<feature type="active site" description="Proton donor" evidence="4">
    <location>
        <position position="200"/>
    </location>
</feature>
<evidence type="ECO:0000256" key="2">
    <source>
        <dbReference type="ARBA" id="ARBA00022679"/>
    </source>
</evidence>
<sequence length="257" mass="27383">MTGSDGRLRLGVNIDHVATVRNARGGPVPDPLRAARLAEAAGADGITAHLREDRRHITDADIEALAANLTLPLNMEMAATEEMRAIALRLRPHAVCLVPEKREERTTEGGLDILRDEARLADFVAPLAEAGCRVSMFIAADRGQIEAARRIGAPVIELHTGAYCDAEVAGETAARDAELARIVEMAAFARGIGLEVHAGHGLTYDSVGPIAAIPELAELNIGHFLIGEAIFVGLEASIQRMRAAMDAARALVRNRAD</sequence>
<dbReference type="GO" id="GO:0005829">
    <property type="term" value="C:cytosol"/>
    <property type="evidence" value="ECO:0007669"/>
    <property type="project" value="TreeGrafter"/>
</dbReference>
<dbReference type="InterPro" id="IPR004569">
    <property type="entry name" value="PyrdxlP_synth_PdxJ"/>
</dbReference>